<evidence type="ECO:0000256" key="6">
    <source>
        <dbReference type="SAM" id="Phobius"/>
    </source>
</evidence>
<evidence type="ECO:0000256" key="3">
    <source>
        <dbReference type="ARBA" id="ARBA00022989"/>
    </source>
</evidence>
<evidence type="ECO:0000259" key="7">
    <source>
        <dbReference type="Pfam" id="PF00892"/>
    </source>
</evidence>
<evidence type="ECO:0000313" key="8">
    <source>
        <dbReference type="EMBL" id="KAJ4357857.1"/>
    </source>
</evidence>
<name>A0A9W8XUT2_9PLEO</name>
<dbReference type="Pfam" id="PF00892">
    <property type="entry name" value="EamA"/>
    <property type="match status" value="2"/>
</dbReference>
<feature type="transmembrane region" description="Helical" evidence="6">
    <location>
        <begin position="204"/>
        <end position="221"/>
    </location>
</feature>
<dbReference type="PANTHER" id="PTHR22911:SF6">
    <property type="entry name" value="SOLUTE CARRIER FAMILY 35 MEMBER G1"/>
    <property type="match status" value="1"/>
</dbReference>
<dbReference type="InterPro" id="IPR000620">
    <property type="entry name" value="EamA_dom"/>
</dbReference>
<feature type="compositionally biased region" description="Acidic residues" evidence="5">
    <location>
        <begin position="451"/>
        <end position="461"/>
    </location>
</feature>
<feature type="domain" description="EamA" evidence="7">
    <location>
        <begin position="105"/>
        <end position="244"/>
    </location>
</feature>
<organism evidence="8 9">
    <name type="scientific">Didymosphaeria variabile</name>
    <dbReference type="NCBI Taxonomy" id="1932322"/>
    <lineage>
        <taxon>Eukaryota</taxon>
        <taxon>Fungi</taxon>
        <taxon>Dikarya</taxon>
        <taxon>Ascomycota</taxon>
        <taxon>Pezizomycotina</taxon>
        <taxon>Dothideomycetes</taxon>
        <taxon>Pleosporomycetidae</taxon>
        <taxon>Pleosporales</taxon>
        <taxon>Massarineae</taxon>
        <taxon>Didymosphaeriaceae</taxon>
        <taxon>Didymosphaeria</taxon>
    </lineage>
</organism>
<evidence type="ECO:0000256" key="4">
    <source>
        <dbReference type="ARBA" id="ARBA00023136"/>
    </source>
</evidence>
<evidence type="ECO:0000256" key="5">
    <source>
        <dbReference type="SAM" id="MobiDB-lite"/>
    </source>
</evidence>
<feature type="transmembrane region" description="Helical" evidence="6">
    <location>
        <begin position="361"/>
        <end position="380"/>
    </location>
</feature>
<feature type="region of interest" description="Disordered" evidence="5">
    <location>
        <begin position="436"/>
        <end position="480"/>
    </location>
</feature>
<evidence type="ECO:0000313" key="9">
    <source>
        <dbReference type="Proteomes" id="UP001140513"/>
    </source>
</evidence>
<accession>A0A9W8XUT2</accession>
<proteinExistence type="predicted"/>
<dbReference type="EMBL" id="JAPEUX010000002">
    <property type="protein sequence ID" value="KAJ4357857.1"/>
    <property type="molecule type" value="Genomic_DNA"/>
</dbReference>
<dbReference type="PANTHER" id="PTHR22911">
    <property type="entry name" value="ACYL-MALONYL CONDENSING ENZYME-RELATED"/>
    <property type="match status" value="1"/>
</dbReference>
<dbReference type="InterPro" id="IPR037185">
    <property type="entry name" value="EmrE-like"/>
</dbReference>
<feature type="compositionally biased region" description="Basic and acidic residues" evidence="5">
    <location>
        <begin position="436"/>
        <end position="450"/>
    </location>
</feature>
<feature type="domain" description="EamA" evidence="7">
    <location>
        <begin position="299"/>
        <end position="431"/>
    </location>
</feature>
<dbReference type="Proteomes" id="UP001140513">
    <property type="component" value="Unassembled WGS sequence"/>
</dbReference>
<dbReference type="SUPFAM" id="SSF103481">
    <property type="entry name" value="Multidrug resistance efflux transporter EmrE"/>
    <property type="match status" value="2"/>
</dbReference>
<comment type="subcellular location">
    <subcellularLocation>
        <location evidence="1">Membrane</location>
        <topology evidence="1">Multi-pass membrane protein</topology>
    </subcellularLocation>
</comment>
<evidence type="ECO:0000256" key="1">
    <source>
        <dbReference type="ARBA" id="ARBA00004141"/>
    </source>
</evidence>
<keyword evidence="4 6" id="KW-0472">Membrane</keyword>
<feature type="transmembrane region" description="Helical" evidence="6">
    <location>
        <begin position="328"/>
        <end position="346"/>
    </location>
</feature>
<gene>
    <name evidence="8" type="ORF">N0V89_002434</name>
</gene>
<protein>
    <recommendedName>
        <fullName evidence="7">EamA domain-containing protein</fullName>
    </recommendedName>
</protein>
<keyword evidence="3 6" id="KW-1133">Transmembrane helix</keyword>
<sequence length="480" mass="53094">MRVPPPKAPVDDNDRTAKFVHSATEPEIEVSVKSGTKPEDALTVTFTGGIRAPSPNPSLLSVEDFGLLGRGADMGHGRRRTSRSPVPPAKTLREKLKAFWLENLGLILVLVSQLFGTLMNVTTRMLEVEGNNGKGYHPFQILFARMSITAVCSTWYMWWAKTKDFPFGIREVRWLLVARGLFGFFGVFGMYYSLLYLPLADATVITFLAPSLACWACSYLIHEPFTRMEQIAAYISLFGVVLIARPVTLFTSLHSNIDPVTPASGDADVEFIPTNGTDPSHRLASSYENVTPAQRASAVGIAMLGVIGAAGAYTTIRWIGRRAHPLISVNYFAMWCTLVSIVMMYVLPDVGFLLPQSWVDLSYLTFLGVCGFIMQFLLAAGLQYEKSSRATNMVYVQMLFALSFDKLVFGTTPSALSIVGSSLILGSAIYVATHKEDPNKNEDRRERASGEEETGLIDMEAEGERMSYDNDNEIQMRTLR</sequence>
<keyword evidence="9" id="KW-1185">Reference proteome</keyword>
<dbReference type="AlphaFoldDB" id="A0A9W8XUT2"/>
<dbReference type="GeneID" id="80905964"/>
<feature type="transmembrane region" description="Helical" evidence="6">
    <location>
        <begin position="233"/>
        <end position="253"/>
    </location>
</feature>
<comment type="caution">
    <text evidence="8">The sequence shown here is derived from an EMBL/GenBank/DDBJ whole genome shotgun (WGS) entry which is preliminary data.</text>
</comment>
<feature type="transmembrane region" description="Helical" evidence="6">
    <location>
        <begin position="99"/>
        <end position="119"/>
    </location>
</feature>
<feature type="transmembrane region" description="Helical" evidence="6">
    <location>
        <begin position="296"/>
        <end position="316"/>
    </location>
</feature>
<dbReference type="GO" id="GO:0016020">
    <property type="term" value="C:membrane"/>
    <property type="evidence" value="ECO:0007669"/>
    <property type="project" value="UniProtKB-SubCell"/>
</dbReference>
<evidence type="ECO:0000256" key="2">
    <source>
        <dbReference type="ARBA" id="ARBA00022692"/>
    </source>
</evidence>
<dbReference type="RefSeq" id="XP_056074716.1">
    <property type="nucleotide sequence ID" value="XM_056211243.1"/>
</dbReference>
<reference evidence="8" key="1">
    <citation type="submission" date="2022-10" db="EMBL/GenBank/DDBJ databases">
        <title>Tapping the CABI collections for fungal endophytes: first genome assemblies for Collariella, Neodidymelliopsis, Ascochyta clinopodiicola, Didymella pomorum, Didymosphaeria variabile, Neocosmospora piperis and Neocucurbitaria cava.</title>
        <authorList>
            <person name="Hill R."/>
        </authorList>
    </citation>
    <scope>NUCLEOTIDE SEQUENCE</scope>
    <source>
        <strain evidence="8">IMI 356815</strain>
    </source>
</reference>
<feature type="transmembrane region" description="Helical" evidence="6">
    <location>
        <begin position="139"/>
        <end position="160"/>
    </location>
</feature>
<feature type="transmembrane region" description="Helical" evidence="6">
    <location>
        <begin position="172"/>
        <end position="192"/>
    </location>
</feature>
<dbReference type="OrthoDB" id="306876at2759"/>
<keyword evidence="2 6" id="KW-0812">Transmembrane</keyword>